<comment type="similarity">
    <text evidence="2">Belongs to the SAICAR synthetase family.</text>
</comment>
<evidence type="ECO:0000256" key="6">
    <source>
        <dbReference type="ARBA" id="ARBA00022755"/>
    </source>
</evidence>
<evidence type="ECO:0000256" key="7">
    <source>
        <dbReference type="ARBA" id="ARBA00022840"/>
    </source>
</evidence>
<dbReference type="STRING" id="7395.A0A1A9VKA1"/>
<dbReference type="CDD" id="cd01415">
    <property type="entry name" value="SAICAR_synt_PurC"/>
    <property type="match status" value="1"/>
</dbReference>
<dbReference type="UniPathway" id="UPA00074">
    <property type="reaction ID" value="UER00131"/>
</dbReference>
<dbReference type="EC" id="6.3.2.6" evidence="3"/>
<dbReference type="EnsemblMetazoa" id="GAUT039697-RA">
    <property type="protein sequence ID" value="GAUT039697-PA"/>
    <property type="gene ID" value="GAUT039697"/>
</dbReference>
<dbReference type="VEuPathDB" id="VectorBase:GAUT039697"/>
<dbReference type="InterPro" id="IPR018236">
    <property type="entry name" value="SAICAR_synthetase_CS"/>
</dbReference>
<dbReference type="Proteomes" id="UP000078200">
    <property type="component" value="Unassembled WGS sequence"/>
</dbReference>
<dbReference type="FunFam" id="3.30.470.20:FF:000006">
    <property type="entry name" value="Phosphoribosylaminoimidazole-succinocarboxamide synthase"/>
    <property type="match status" value="1"/>
</dbReference>
<dbReference type="InterPro" id="IPR001636">
    <property type="entry name" value="SAICAR_synth"/>
</dbReference>
<dbReference type="Pfam" id="PF01259">
    <property type="entry name" value="SAICAR_synt"/>
    <property type="match status" value="1"/>
</dbReference>
<dbReference type="GO" id="GO:0005829">
    <property type="term" value="C:cytosol"/>
    <property type="evidence" value="ECO:0007669"/>
    <property type="project" value="TreeGrafter"/>
</dbReference>
<name>A0A1A9VKA1_GLOAU</name>
<evidence type="ECO:0000256" key="8">
    <source>
        <dbReference type="ARBA" id="ARBA00048475"/>
    </source>
</evidence>
<dbReference type="GO" id="GO:0004639">
    <property type="term" value="F:phosphoribosylaminoimidazolesuccinocarboxamide synthase activity"/>
    <property type="evidence" value="ECO:0007669"/>
    <property type="project" value="UniProtKB-EC"/>
</dbReference>
<dbReference type="PROSITE" id="PS01058">
    <property type="entry name" value="SAICAR_SYNTHETASE_2"/>
    <property type="match status" value="1"/>
</dbReference>
<evidence type="ECO:0000256" key="5">
    <source>
        <dbReference type="ARBA" id="ARBA00022741"/>
    </source>
</evidence>
<feature type="domain" description="SAICAR synthetase/ADE2 N-terminal" evidence="9">
    <location>
        <begin position="7"/>
        <end position="234"/>
    </location>
</feature>
<evidence type="ECO:0000256" key="3">
    <source>
        <dbReference type="ARBA" id="ARBA00012217"/>
    </source>
</evidence>
<dbReference type="SUPFAM" id="SSF56104">
    <property type="entry name" value="SAICAR synthase-like"/>
    <property type="match status" value="1"/>
</dbReference>
<dbReference type="InterPro" id="IPR050089">
    <property type="entry name" value="SAICAR_synthetase"/>
</dbReference>
<dbReference type="PANTHER" id="PTHR43599">
    <property type="entry name" value="MULTIFUNCTIONAL PROTEIN ADE2"/>
    <property type="match status" value="1"/>
</dbReference>
<dbReference type="GO" id="GO:0005524">
    <property type="term" value="F:ATP binding"/>
    <property type="evidence" value="ECO:0007669"/>
    <property type="project" value="UniProtKB-KW"/>
</dbReference>
<evidence type="ECO:0000256" key="2">
    <source>
        <dbReference type="ARBA" id="ARBA00010190"/>
    </source>
</evidence>
<keyword evidence="5" id="KW-0547">Nucleotide-binding</keyword>
<accession>A0A1A9VKA1</accession>
<dbReference type="GO" id="GO:0006189">
    <property type="term" value="P:'de novo' IMP biosynthetic process"/>
    <property type="evidence" value="ECO:0007669"/>
    <property type="project" value="UniProtKB-UniPathway"/>
</dbReference>
<dbReference type="NCBIfam" id="TIGR00081">
    <property type="entry name" value="purC"/>
    <property type="match status" value="1"/>
</dbReference>
<dbReference type="Gene3D" id="3.30.200.20">
    <property type="entry name" value="Phosphorylase Kinase, domain 1"/>
    <property type="match status" value="1"/>
</dbReference>
<comment type="catalytic activity">
    <reaction evidence="8">
        <text>5-amino-1-(5-phospho-D-ribosyl)imidazole-4-carboxylate + L-aspartate + ATP = (2S)-2-[5-amino-1-(5-phospho-beta-D-ribosyl)imidazole-4-carboxamido]succinate + ADP + phosphate + 2 H(+)</text>
        <dbReference type="Rhea" id="RHEA:22628"/>
        <dbReference type="ChEBI" id="CHEBI:15378"/>
        <dbReference type="ChEBI" id="CHEBI:29991"/>
        <dbReference type="ChEBI" id="CHEBI:30616"/>
        <dbReference type="ChEBI" id="CHEBI:43474"/>
        <dbReference type="ChEBI" id="CHEBI:58443"/>
        <dbReference type="ChEBI" id="CHEBI:77657"/>
        <dbReference type="ChEBI" id="CHEBI:456216"/>
        <dbReference type="EC" id="6.3.2.6"/>
    </reaction>
</comment>
<keyword evidence="11" id="KW-1185">Reference proteome</keyword>
<dbReference type="InterPro" id="IPR033934">
    <property type="entry name" value="SAICAR_synt_PurC"/>
</dbReference>
<sequence>MSLNKTIYEGKAKAIIETEDSSTVIQHFKDDVTAFNKEKYEIIEGKGIINNHVSAFIMEKLEKAGISTHFIKTLNEREQLVKKLKITPLEVVVRNVAAGSFCKRFNIKEGERLASPIIEFFYKNDDLADPMVNENHILYFDWLSSKEMDEVKTTTLKINEILVHLFSNASIYLVDLKLEFGRLINDSTKIILADEISPDNCRLWDKNTYKKLDKDVFRLNLGDLKEAYLEVAKRLSVKLD</sequence>
<dbReference type="Gene3D" id="3.30.470.20">
    <property type="entry name" value="ATP-grasp fold, B domain"/>
    <property type="match status" value="1"/>
</dbReference>
<comment type="pathway">
    <text evidence="1">Purine metabolism; IMP biosynthesis via de novo pathway; 5-amino-1-(5-phospho-D-ribosyl)imidazole-4-carboxamide from 5-amino-1-(5-phospho-D-ribosyl)imidazole-4-carboxylate: step 1/2.</text>
</comment>
<organism evidence="10 11">
    <name type="scientific">Glossina austeni</name>
    <name type="common">Savannah tsetse fly</name>
    <dbReference type="NCBI Taxonomy" id="7395"/>
    <lineage>
        <taxon>Eukaryota</taxon>
        <taxon>Metazoa</taxon>
        <taxon>Ecdysozoa</taxon>
        <taxon>Arthropoda</taxon>
        <taxon>Hexapoda</taxon>
        <taxon>Insecta</taxon>
        <taxon>Pterygota</taxon>
        <taxon>Neoptera</taxon>
        <taxon>Endopterygota</taxon>
        <taxon>Diptera</taxon>
        <taxon>Brachycera</taxon>
        <taxon>Muscomorpha</taxon>
        <taxon>Hippoboscoidea</taxon>
        <taxon>Glossinidae</taxon>
        <taxon>Glossina</taxon>
    </lineage>
</organism>
<evidence type="ECO:0000313" key="11">
    <source>
        <dbReference type="Proteomes" id="UP000078200"/>
    </source>
</evidence>
<evidence type="ECO:0000313" key="10">
    <source>
        <dbReference type="EnsemblMetazoa" id="GAUT039697-PA"/>
    </source>
</evidence>
<keyword evidence="4" id="KW-0436">Ligase</keyword>
<evidence type="ECO:0000259" key="9">
    <source>
        <dbReference type="Pfam" id="PF01259"/>
    </source>
</evidence>
<dbReference type="HAMAP" id="MF_00137">
    <property type="entry name" value="SAICAR_synth"/>
    <property type="match status" value="1"/>
</dbReference>
<evidence type="ECO:0000256" key="4">
    <source>
        <dbReference type="ARBA" id="ARBA00022598"/>
    </source>
</evidence>
<evidence type="ECO:0000256" key="1">
    <source>
        <dbReference type="ARBA" id="ARBA00004672"/>
    </source>
</evidence>
<keyword evidence="6" id="KW-0658">Purine biosynthesis</keyword>
<dbReference type="PANTHER" id="PTHR43599:SF3">
    <property type="entry name" value="SI:DKEY-6E2.2"/>
    <property type="match status" value="1"/>
</dbReference>
<protein>
    <recommendedName>
        <fullName evidence="3">phosphoribosylaminoimidazolesuccinocarboxamide synthase</fullName>
        <ecNumber evidence="3">6.3.2.6</ecNumber>
    </recommendedName>
</protein>
<dbReference type="AlphaFoldDB" id="A0A1A9VKA1"/>
<proteinExistence type="inferred from homology"/>
<dbReference type="InterPro" id="IPR028923">
    <property type="entry name" value="SAICAR_synt/ADE2_N"/>
</dbReference>
<reference evidence="10" key="1">
    <citation type="submission" date="2020-05" db="UniProtKB">
        <authorList>
            <consortium name="EnsemblMetazoa"/>
        </authorList>
    </citation>
    <scope>IDENTIFICATION</scope>
    <source>
        <strain evidence="10">TTRI</strain>
    </source>
</reference>
<keyword evidence="7" id="KW-0067">ATP-binding</keyword>